<dbReference type="PANTHER" id="PTHR11537">
    <property type="entry name" value="VOLTAGE-GATED POTASSIUM CHANNEL"/>
    <property type="match status" value="1"/>
</dbReference>
<dbReference type="Gene3D" id="1.20.5.110">
    <property type="match status" value="1"/>
</dbReference>
<keyword evidence="4 8" id="KW-1133">Transmembrane helix</keyword>
<name>A0ABU1UJS8_9ACTN</name>
<feature type="transmembrane region" description="Helical" evidence="8">
    <location>
        <begin position="53"/>
        <end position="72"/>
    </location>
</feature>
<evidence type="ECO:0000259" key="9">
    <source>
        <dbReference type="Pfam" id="PF07885"/>
    </source>
</evidence>
<accession>A0ABU1UJS8</accession>
<evidence type="ECO:0000256" key="7">
    <source>
        <dbReference type="ARBA" id="ARBA00023303"/>
    </source>
</evidence>
<proteinExistence type="predicted"/>
<feature type="transmembrane region" description="Helical" evidence="8">
    <location>
        <begin position="21"/>
        <end position="41"/>
    </location>
</feature>
<sequence length="256" mass="27993">MADLGVVRDDEKSPISDRLELLAVGLALAFLVAYALPILRPDSSSEVIDLCRVIVWATWALLAIEVGIRLWHADSKTEFFKSRWLDVLAVALPVLRPLRLLRLLVVLSALQRFVGHSLRGRIAIYVGGSLALTSFVGALAVLDAERKSPDANILNFGDAIWWVATTLSTVGYGDHYPVTNVGRGVAVALMIVGVAFLGVVTASLAAWLIEQVREIEAESDAIQRRDILAVHEEVRELRAQLAQRDRAVDDASPPED</sequence>
<keyword evidence="5" id="KW-0406">Ion transport</keyword>
<organism evidence="10 11">
    <name type="scientific">Aeromicrobium panaciterrae</name>
    <dbReference type="NCBI Taxonomy" id="363861"/>
    <lineage>
        <taxon>Bacteria</taxon>
        <taxon>Bacillati</taxon>
        <taxon>Actinomycetota</taxon>
        <taxon>Actinomycetes</taxon>
        <taxon>Propionibacteriales</taxon>
        <taxon>Nocardioidaceae</taxon>
        <taxon>Aeromicrobium</taxon>
    </lineage>
</organism>
<evidence type="ECO:0000256" key="4">
    <source>
        <dbReference type="ARBA" id="ARBA00022989"/>
    </source>
</evidence>
<feature type="transmembrane region" description="Helical" evidence="8">
    <location>
        <begin position="122"/>
        <end position="142"/>
    </location>
</feature>
<evidence type="ECO:0000256" key="8">
    <source>
        <dbReference type="SAM" id="Phobius"/>
    </source>
</evidence>
<dbReference type="InterPro" id="IPR027359">
    <property type="entry name" value="Volt_channel_dom_sf"/>
</dbReference>
<evidence type="ECO:0000256" key="1">
    <source>
        <dbReference type="ARBA" id="ARBA00004141"/>
    </source>
</evidence>
<dbReference type="InterPro" id="IPR028325">
    <property type="entry name" value="VG_K_chnl"/>
</dbReference>
<evidence type="ECO:0000256" key="3">
    <source>
        <dbReference type="ARBA" id="ARBA00022692"/>
    </source>
</evidence>
<dbReference type="Gene3D" id="1.10.287.70">
    <property type="match status" value="1"/>
</dbReference>
<dbReference type="EMBL" id="JAVDWH010000001">
    <property type="protein sequence ID" value="MDR7085442.1"/>
    <property type="molecule type" value="Genomic_DNA"/>
</dbReference>
<feature type="transmembrane region" description="Helical" evidence="8">
    <location>
        <begin position="154"/>
        <end position="173"/>
    </location>
</feature>
<comment type="subcellular location">
    <subcellularLocation>
        <location evidence="1">Membrane</location>
        <topology evidence="1">Multi-pass membrane protein</topology>
    </subcellularLocation>
</comment>
<dbReference type="PANTHER" id="PTHR11537:SF254">
    <property type="entry name" value="POTASSIUM VOLTAGE-GATED CHANNEL PROTEIN SHAB"/>
    <property type="match status" value="1"/>
</dbReference>
<reference evidence="10 11" key="1">
    <citation type="submission" date="2023-07" db="EMBL/GenBank/DDBJ databases">
        <title>Sorghum-associated microbial communities from plants grown in Nebraska, USA.</title>
        <authorList>
            <person name="Schachtman D."/>
        </authorList>
    </citation>
    <scope>NUCLEOTIDE SEQUENCE [LARGE SCALE GENOMIC DNA]</scope>
    <source>
        <strain evidence="10 11">BE248</strain>
    </source>
</reference>
<feature type="transmembrane region" description="Helical" evidence="8">
    <location>
        <begin position="185"/>
        <end position="209"/>
    </location>
</feature>
<evidence type="ECO:0000313" key="10">
    <source>
        <dbReference type="EMBL" id="MDR7085442.1"/>
    </source>
</evidence>
<dbReference type="Gene3D" id="1.20.120.350">
    <property type="entry name" value="Voltage-gated potassium channels. Chain C"/>
    <property type="match status" value="1"/>
</dbReference>
<gene>
    <name evidence="10" type="ORF">J2X11_000281</name>
</gene>
<dbReference type="RefSeq" id="WP_309965761.1">
    <property type="nucleotide sequence ID" value="NZ_JAVDWH010000001.1"/>
</dbReference>
<dbReference type="Proteomes" id="UP001257739">
    <property type="component" value="Unassembled WGS sequence"/>
</dbReference>
<protein>
    <submittedName>
        <fullName evidence="10">Voltage-gated potassium channel</fullName>
    </submittedName>
</protein>
<dbReference type="Pfam" id="PF07885">
    <property type="entry name" value="Ion_trans_2"/>
    <property type="match status" value="1"/>
</dbReference>
<feature type="domain" description="Potassium channel" evidence="9">
    <location>
        <begin position="151"/>
        <end position="209"/>
    </location>
</feature>
<evidence type="ECO:0000256" key="6">
    <source>
        <dbReference type="ARBA" id="ARBA00023136"/>
    </source>
</evidence>
<keyword evidence="3 8" id="KW-0812">Transmembrane</keyword>
<keyword evidence="2" id="KW-0813">Transport</keyword>
<dbReference type="SUPFAM" id="SSF81324">
    <property type="entry name" value="Voltage-gated potassium channels"/>
    <property type="match status" value="1"/>
</dbReference>
<keyword evidence="11" id="KW-1185">Reference proteome</keyword>
<evidence type="ECO:0000256" key="2">
    <source>
        <dbReference type="ARBA" id="ARBA00022448"/>
    </source>
</evidence>
<keyword evidence="6 8" id="KW-0472">Membrane</keyword>
<evidence type="ECO:0000256" key="5">
    <source>
        <dbReference type="ARBA" id="ARBA00023065"/>
    </source>
</evidence>
<comment type="caution">
    <text evidence="10">The sequence shown here is derived from an EMBL/GenBank/DDBJ whole genome shotgun (WGS) entry which is preliminary data.</text>
</comment>
<keyword evidence="7 10" id="KW-0407">Ion channel</keyword>
<dbReference type="GO" id="GO:0034220">
    <property type="term" value="P:monoatomic ion transmembrane transport"/>
    <property type="evidence" value="ECO:0007669"/>
    <property type="project" value="UniProtKB-KW"/>
</dbReference>
<evidence type="ECO:0000313" key="11">
    <source>
        <dbReference type="Proteomes" id="UP001257739"/>
    </source>
</evidence>
<dbReference type="InterPro" id="IPR013099">
    <property type="entry name" value="K_chnl_dom"/>
</dbReference>